<evidence type="ECO:0000313" key="3">
    <source>
        <dbReference type="Proteomes" id="UP000053676"/>
    </source>
</evidence>
<feature type="compositionally biased region" description="Basic and acidic residues" evidence="1">
    <location>
        <begin position="199"/>
        <end position="208"/>
    </location>
</feature>
<dbReference type="OMA" id="VHIPYNR"/>
<protein>
    <submittedName>
        <fullName evidence="2">Uncharacterized protein</fullName>
    </submittedName>
</protein>
<evidence type="ECO:0000313" key="2">
    <source>
        <dbReference type="EMBL" id="ETN69004.1"/>
    </source>
</evidence>
<gene>
    <name evidence="2" type="ORF">NECAME_01114</name>
</gene>
<sequence>MEFRPEYGRPPPEFYRGVDYPDYREFREADYRDWPRHDFTQQRARSHSRLDPEYIPSDFPTYGRPLDKSLRSKSLDHRDAFRDDPALFDDRRGVNIPIYRERNERNYDYERDLYTPFVRKEDRRDGMLEATGRNAYSRDVDIPMKRMPRALTRSTEWLARRNYDDRPRNPRDLSRTEGYSPKSASSSKRHNLNISVDPGRGRREYGRSEEFLGYGRDDGREMYRDESRHIEGDVRGGGNSHKRQAHSSYHYESHSGGGAGFGSPSRRAITQQPMHGPAQPAAAPGTYQPIRHHRLRQHCHTSPLPPIWCCFNEECLNLLFVFQLYIVYHNASATHVYRLEKANKRNVLFIKFIEVNISNILTQY</sequence>
<proteinExistence type="predicted"/>
<dbReference type="KEGG" id="nai:NECAME_01114"/>
<dbReference type="AlphaFoldDB" id="W2SH83"/>
<dbReference type="Proteomes" id="UP000053676">
    <property type="component" value="Unassembled WGS sequence"/>
</dbReference>
<organism evidence="2 3">
    <name type="scientific">Necator americanus</name>
    <name type="common">Human hookworm</name>
    <dbReference type="NCBI Taxonomy" id="51031"/>
    <lineage>
        <taxon>Eukaryota</taxon>
        <taxon>Metazoa</taxon>
        <taxon>Ecdysozoa</taxon>
        <taxon>Nematoda</taxon>
        <taxon>Chromadorea</taxon>
        <taxon>Rhabditida</taxon>
        <taxon>Rhabditina</taxon>
        <taxon>Rhabditomorpha</taxon>
        <taxon>Strongyloidea</taxon>
        <taxon>Ancylostomatidae</taxon>
        <taxon>Bunostominae</taxon>
        <taxon>Necator</taxon>
    </lineage>
</organism>
<feature type="region of interest" description="Disordered" evidence="1">
    <location>
        <begin position="41"/>
        <end position="62"/>
    </location>
</feature>
<name>W2SH83_NECAM</name>
<keyword evidence="3" id="KW-1185">Reference proteome</keyword>
<reference evidence="3" key="1">
    <citation type="journal article" date="2014" name="Nat. Genet.">
        <title>Genome of the human hookworm Necator americanus.</title>
        <authorList>
            <person name="Tang Y.T."/>
            <person name="Gao X."/>
            <person name="Rosa B.A."/>
            <person name="Abubucker S."/>
            <person name="Hallsworth-Pepin K."/>
            <person name="Martin J."/>
            <person name="Tyagi R."/>
            <person name="Heizer E."/>
            <person name="Zhang X."/>
            <person name="Bhonagiri-Palsikar V."/>
            <person name="Minx P."/>
            <person name="Warren W.C."/>
            <person name="Wang Q."/>
            <person name="Zhan B."/>
            <person name="Hotez P.J."/>
            <person name="Sternberg P.W."/>
            <person name="Dougall A."/>
            <person name="Gaze S.T."/>
            <person name="Mulvenna J."/>
            <person name="Sotillo J."/>
            <person name="Ranganathan S."/>
            <person name="Rabelo E.M."/>
            <person name="Wilson R.K."/>
            <person name="Felgner P.L."/>
            <person name="Bethony J."/>
            <person name="Hawdon J.M."/>
            <person name="Gasser R.B."/>
            <person name="Loukas A."/>
            <person name="Mitreva M."/>
        </authorList>
    </citation>
    <scope>NUCLEOTIDE SEQUENCE [LARGE SCALE GENOMIC DNA]</scope>
</reference>
<feature type="region of interest" description="Disordered" evidence="1">
    <location>
        <begin position="161"/>
        <end position="208"/>
    </location>
</feature>
<accession>W2SH83</accession>
<feature type="compositionally biased region" description="Basic and acidic residues" evidence="1">
    <location>
        <begin position="161"/>
        <end position="175"/>
    </location>
</feature>
<dbReference type="EMBL" id="KI669176">
    <property type="protein sequence ID" value="ETN69004.1"/>
    <property type="molecule type" value="Genomic_DNA"/>
</dbReference>
<dbReference type="OrthoDB" id="5826231at2759"/>
<evidence type="ECO:0000256" key="1">
    <source>
        <dbReference type="SAM" id="MobiDB-lite"/>
    </source>
</evidence>
<feature type="region of interest" description="Disordered" evidence="1">
    <location>
        <begin position="229"/>
        <end position="283"/>
    </location>
</feature>